<evidence type="ECO:0000256" key="1">
    <source>
        <dbReference type="SAM" id="SignalP"/>
    </source>
</evidence>
<dbReference type="InterPro" id="IPR052998">
    <property type="entry name" value="Hetero-Diels-Alderase-like"/>
</dbReference>
<evidence type="ECO:0000313" key="3">
    <source>
        <dbReference type="Proteomes" id="UP000676310"/>
    </source>
</evidence>
<feature type="chain" id="PRO_5035167784" description="SMP-30/Gluconolactonase/LRE-like region domain-containing protein" evidence="1">
    <location>
        <begin position="18"/>
        <end position="309"/>
    </location>
</feature>
<dbReference type="AlphaFoldDB" id="A0A8J2IAE7"/>
<dbReference type="Proteomes" id="UP000676310">
    <property type="component" value="Unassembled WGS sequence"/>
</dbReference>
<keyword evidence="1" id="KW-0732">Signal</keyword>
<accession>A0A8J2IAE7</accession>
<dbReference type="PANTHER" id="PTHR42060:SF1">
    <property type="entry name" value="NHL REPEAT-CONTAINING PROTEIN"/>
    <property type="match status" value="1"/>
</dbReference>
<reference evidence="2" key="1">
    <citation type="submission" date="2021-05" db="EMBL/GenBank/DDBJ databases">
        <authorList>
            <person name="Stam R."/>
        </authorList>
    </citation>
    <scope>NUCLEOTIDE SEQUENCE</scope>
    <source>
        <strain evidence="2">CS162</strain>
    </source>
</reference>
<gene>
    <name evidence="2" type="ORF">ALTATR162_LOCUS10938</name>
</gene>
<sequence>MLSLVALLSALVLPLFAASSNPNTTLIYQFPNGTWIENIAVRHNNALLLTLLTTPDLYNLDPTSSKPSPTLLYTFPNATALFGIAEYAPDVFGIAAGTYSFSAGVTPHSFSIWSVDFSRSALDSQGKPTVSLLAPIPQASFINGMSTLATDPSVLLLGDIAGGQIFAFDTRTRETRLVVPSSNPLVAATPSSFGTVGVNGLRTRYHNLYVVNTGSGVLGKLAINTDGTPQAGAQVDVLARAADGTNWDDFAIGGQGTVFAVTSGGNTVVRIVEGREQEIIAGRKYSMEIDQPTAVALSRGDIEGRSCLS</sequence>
<dbReference type="RefSeq" id="XP_043174513.1">
    <property type="nucleotide sequence ID" value="XM_043318578.1"/>
</dbReference>
<dbReference type="InterPro" id="IPR011042">
    <property type="entry name" value="6-blade_b-propeller_TolB-like"/>
</dbReference>
<name>A0A8J2IAE7_9PLEO</name>
<dbReference type="PANTHER" id="PTHR42060">
    <property type="entry name" value="NHL REPEAT-CONTAINING PROTEIN-RELATED"/>
    <property type="match status" value="1"/>
</dbReference>
<protein>
    <recommendedName>
        <fullName evidence="4">SMP-30/Gluconolactonase/LRE-like region domain-containing protein</fullName>
    </recommendedName>
</protein>
<dbReference type="EMBL" id="CAJRGZ010000029">
    <property type="protein sequence ID" value="CAG5184156.1"/>
    <property type="molecule type" value="Genomic_DNA"/>
</dbReference>
<organism evidence="2 3">
    <name type="scientific">Alternaria atra</name>
    <dbReference type="NCBI Taxonomy" id="119953"/>
    <lineage>
        <taxon>Eukaryota</taxon>
        <taxon>Fungi</taxon>
        <taxon>Dikarya</taxon>
        <taxon>Ascomycota</taxon>
        <taxon>Pezizomycotina</taxon>
        <taxon>Dothideomycetes</taxon>
        <taxon>Pleosporomycetidae</taxon>
        <taxon>Pleosporales</taxon>
        <taxon>Pleosporineae</taxon>
        <taxon>Pleosporaceae</taxon>
        <taxon>Alternaria</taxon>
        <taxon>Alternaria sect. Ulocladioides</taxon>
    </lineage>
</organism>
<proteinExistence type="predicted"/>
<feature type="signal peptide" evidence="1">
    <location>
        <begin position="1"/>
        <end position="17"/>
    </location>
</feature>
<dbReference type="GeneID" id="67011154"/>
<keyword evidence="3" id="KW-1185">Reference proteome</keyword>
<comment type="caution">
    <text evidence="2">The sequence shown here is derived from an EMBL/GenBank/DDBJ whole genome shotgun (WGS) entry which is preliminary data.</text>
</comment>
<dbReference type="SUPFAM" id="SSF63829">
    <property type="entry name" value="Calcium-dependent phosphotriesterase"/>
    <property type="match status" value="1"/>
</dbReference>
<dbReference type="Gene3D" id="2.120.10.30">
    <property type="entry name" value="TolB, C-terminal domain"/>
    <property type="match status" value="1"/>
</dbReference>
<dbReference type="OrthoDB" id="9977941at2759"/>
<evidence type="ECO:0008006" key="4">
    <source>
        <dbReference type="Google" id="ProtNLM"/>
    </source>
</evidence>
<evidence type="ECO:0000313" key="2">
    <source>
        <dbReference type="EMBL" id="CAG5184156.1"/>
    </source>
</evidence>